<evidence type="ECO:0000313" key="2">
    <source>
        <dbReference type="Proteomes" id="UP001152049"/>
    </source>
</evidence>
<keyword evidence="2" id="KW-1185">Reference proteome</keyword>
<dbReference type="Pfam" id="PF12311">
    <property type="entry name" value="DUF3632"/>
    <property type="match status" value="1"/>
</dbReference>
<evidence type="ECO:0000313" key="1">
    <source>
        <dbReference type="EMBL" id="KAJ4263540.1"/>
    </source>
</evidence>
<dbReference type="OrthoDB" id="5075004at2759"/>
<dbReference type="EMBL" id="JAOQAZ010000010">
    <property type="protein sequence ID" value="KAJ4263540.1"/>
    <property type="molecule type" value="Genomic_DNA"/>
</dbReference>
<proteinExistence type="predicted"/>
<dbReference type="AlphaFoldDB" id="A0A9W8VHI4"/>
<comment type="caution">
    <text evidence="1">The sequence shown here is derived from an EMBL/GenBank/DDBJ whole genome shotgun (WGS) entry which is preliminary data.</text>
</comment>
<name>A0A9W8VHI4_9HYPO</name>
<dbReference type="Proteomes" id="UP001152049">
    <property type="component" value="Unassembled WGS sequence"/>
</dbReference>
<sequence>MSDLLDSQKASQQAEAGITNERPSWLKYLEDSMEEEKDELYPRTAHWEIVRDLLLASEADDITVPKATQRLYDDYIAEFSDERCIRQPPEYGAGGVLNSISAIVFDMVTELTFTDPKHDTLSKFLISVAKNAATEFDIEHPRFVYHSWGIQVATRESWDAYHADSRPPGEEGPVVVKAIDTWLSVAALIAKLFQADLLEEYGPLWVRADFERAFETRTEGDVTKDPIRQAQILTTANYILLAGEAFAGEAKRPPPKERWYELNATKWKFWASKLQEVAETVGDDALGNLKHRAQEAHDKMVELYPEAFNTQ</sequence>
<organism evidence="1 2">
    <name type="scientific">Fusarium torreyae</name>
    <dbReference type="NCBI Taxonomy" id="1237075"/>
    <lineage>
        <taxon>Eukaryota</taxon>
        <taxon>Fungi</taxon>
        <taxon>Dikarya</taxon>
        <taxon>Ascomycota</taxon>
        <taxon>Pezizomycotina</taxon>
        <taxon>Sordariomycetes</taxon>
        <taxon>Hypocreomycetidae</taxon>
        <taxon>Hypocreales</taxon>
        <taxon>Nectriaceae</taxon>
        <taxon>Fusarium</taxon>
    </lineage>
</organism>
<dbReference type="InterPro" id="IPR022085">
    <property type="entry name" value="OpdG"/>
</dbReference>
<accession>A0A9W8VHI4</accession>
<gene>
    <name evidence="1" type="ORF">NW762_006359</name>
</gene>
<protein>
    <submittedName>
        <fullName evidence="1">Uncharacterized protein</fullName>
    </submittedName>
</protein>
<reference evidence="1" key="1">
    <citation type="submission" date="2022-09" db="EMBL/GenBank/DDBJ databases">
        <title>Fusarium specimens isolated from Avocado Roots.</title>
        <authorList>
            <person name="Stajich J."/>
            <person name="Roper C."/>
            <person name="Heimlech-Rivalta G."/>
        </authorList>
    </citation>
    <scope>NUCLEOTIDE SEQUENCE</scope>
    <source>
        <strain evidence="1">CF00136</strain>
    </source>
</reference>